<evidence type="ECO:0008006" key="3">
    <source>
        <dbReference type="Google" id="ProtNLM"/>
    </source>
</evidence>
<dbReference type="InterPro" id="IPR009862">
    <property type="entry name" value="DUF1419"/>
</dbReference>
<dbReference type="Pfam" id="PF07215">
    <property type="entry name" value="DUF1419"/>
    <property type="match status" value="1"/>
</dbReference>
<proteinExistence type="predicted"/>
<reference evidence="2" key="2">
    <citation type="submission" date="2013-04" db="EMBL/GenBank/DDBJ databases">
        <title>Bisphenol A degrading Sphingobium sp. strain BiD32.</title>
        <authorList>
            <person name="Nielsen J.L."/>
            <person name="Zhou N.A."/>
            <person name="Kjeldal H."/>
        </authorList>
    </citation>
    <scope>NUCLEOTIDE SEQUENCE [LARGE SCALE GENOMIC DNA]</scope>
    <source>
        <strain evidence="2">BiD32</strain>
    </source>
</reference>
<organism evidence="1 2">
    <name type="scientific">Sphingobium indicum BiD32</name>
    <dbReference type="NCBI Taxonomy" id="1301087"/>
    <lineage>
        <taxon>Bacteria</taxon>
        <taxon>Pseudomonadati</taxon>
        <taxon>Pseudomonadota</taxon>
        <taxon>Alphaproteobacteria</taxon>
        <taxon>Sphingomonadales</taxon>
        <taxon>Sphingomonadaceae</taxon>
        <taxon>Sphingobium</taxon>
    </lineage>
</organism>
<accession>N1MKW9</accession>
<evidence type="ECO:0000313" key="1">
    <source>
        <dbReference type="EMBL" id="CCW17399.1"/>
    </source>
</evidence>
<gene>
    <name evidence="1" type="ORF">EBBID32_17380</name>
</gene>
<reference evidence="1 2" key="1">
    <citation type="submission" date="2013-03" db="EMBL/GenBank/DDBJ databases">
        <authorList>
            <person name="Le V."/>
        </authorList>
    </citation>
    <scope>NUCLEOTIDE SEQUENCE [LARGE SCALE GENOMIC DNA]</scope>
    <source>
        <strain evidence="1 2">BiD32</strain>
    </source>
</reference>
<comment type="caution">
    <text evidence="1">The sequence shown here is derived from an EMBL/GenBank/DDBJ whole genome shotgun (WGS) entry which is preliminary data.</text>
</comment>
<dbReference type="EMBL" id="CAVK010000077">
    <property type="protein sequence ID" value="CCW17399.1"/>
    <property type="molecule type" value="Genomic_DNA"/>
</dbReference>
<protein>
    <recommendedName>
        <fullName evidence="3">DUF1419 domain-containing protein</fullName>
    </recommendedName>
</protein>
<dbReference type="Proteomes" id="UP000013201">
    <property type="component" value="Unassembled WGS sequence"/>
</dbReference>
<dbReference type="AlphaFoldDB" id="N1MKW9"/>
<name>N1MKW9_9SPHN</name>
<keyword evidence="2" id="KW-1185">Reference proteome</keyword>
<sequence length="162" mass="18563">MSGRAYVNQWFEIERSSYEIMLEVLPPLFMRAGMFAMSELKAGFVGSVFFDIKIDGRDRWFHGYCNLGDPASPDAMRAAIIGHEQANLRALTRDEKLELIWSRTHADFRGLAGQFDPEAWPAEQRGQRTILVYEPGSRTVLKLLNDLSDNEIAERLPRDRTI</sequence>
<evidence type="ECO:0000313" key="2">
    <source>
        <dbReference type="Proteomes" id="UP000013201"/>
    </source>
</evidence>